<dbReference type="EMBL" id="JACVHL010000002">
    <property type="protein sequence ID" value="MCC3803785.1"/>
    <property type="molecule type" value="Genomic_DNA"/>
</dbReference>
<dbReference type="AlphaFoldDB" id="A0A9Q3UBI6"/>
<reference evidence="1" key="1">
    <citation type="submission" date="2020-09" db="EMBL/GenBank/DDBJ databases">
        <title>Genome sequence of Vibrio parahaemolyticus isolates.</title>
        <authorList>
            <person name="Hammerl J.A."/>
            <person name="Strauch E."/>
        </authorList>
    </citation>
    <scope>NUCLEOTIDE SEQUENCE</scope>
    <source>
        <strain evidence="1">17-VB00146</strain>
    </source>
</reference>
<comment type="caution">
    <text evidence="1">The sequence shown here is derived from an EMBL/GenBank/DDBJ whole genome shotgun (WGS) entry which is preliminary data.</text>
</comment>
<organism evidence="1 2">
    <name type="scientific">Vibrio parahaemolyticus</name>
    <dbReference type="NCBI Taxonomy" id="670"/>
    <lineage>
        <taxon>Bacteria</taxon>
        <taxon>Pseudomonadati</taxon>
        <taxon>Pseudomonadota</taxon>
        <taxon>Gammaproteobacteria</taxon>
        <taxon>Vibrionales</taxon>
        <taxon>Vibrionaceae</taxon>
        <taxon>Vibrio</taxon>
    </lineage>
</organism>
<gene>
    <name evidence="1" type="ORF">IB292_01925</name>
</gene>
<accession>A0A9Q3UBI6</accession>
<evidence type="ECO:0000313" key="2">
    <source>
        <dbReference type="Proteomes" id="UP000726777"/>
    </source>
</evidence>
<proteinExistence type="predicted"/>
<dbReference type="Proteomes" id="UP000726777">
    <property type="component" value="Unassembled WGS sequence"/>
</dbReference>
<name>A0A9Q3UBI6_VIBPH</name>
<protein>
    <submittedName>
        <fullName evidence="1">Uncharacterized protein</fullName>
    </submittedName>
</protein>
<dbReference type="RefSeq" id="WP_228085460.1">
    <property type="nucleotide sequence ID" value="NZ_JACVHL010000002.1"/>
</dbReference>
<sequence>MSSFTYRTELNSQTGLYTSFFTDDDFAFVDAKSEDNDVESSIESYINQFDSEGEEAHEHLMCIECCAVYEVESINAAYNAAGLDPKTFKCNCGCSQVLPMGRS</sequence>
<evidence type="ECO:0000313" key="1">
    <source>
        <dbReference type="EMBL" id="MCC3803785.1"/>
    </source>
</evidence>